<accession>A0AA86ULV5</accession>
<dbReference type="AlphaFoldDB" id="A0AA86ULV5"/>
<dbReference type="Proteomes" id="UP001642409">
    <property type="component" value="Unassembled WGS sequence"/>
</dbReference>
<protein>
    <submittedName>
        <fullName evidence="4">Hypothetical_protein</fullName>
    </submittedName>
</protein>
<evidence type="ECO:0000313" key="6">
    <source>
        <dbReference type="EMBL" id="CAL6092044.1"/>
    </source>
</evidence>
<comment type="caution">
    <text evidence="2">The sequence shown here is derived from an EMBL/GenBank/DDBJ whole genome shotgun (WGS) entry which is preliminary data.</text>
</comment>
<dbReference type="EMBL" id="CATOUU010001006">
    <property type="protein sequence ID" value="CAI9966412.1"/>
    <property type="molecule type" value="Genomic_DNA"/>
</dbReference>
<evidence type="ECO:0000313" key="3">
    <source>
        <dbReference type="EMBL" id="CAI9966412.1"/>
    </source>
</evidence>
<evidence type="ECO:0000313" key="5">
    <source>
        <dbReference type="EMBL" id="CAL6087561.1"/>
    </source>
</evidence>
<organism evidence="2">
    <name type="scientific">Hexamita inflata</name>
    <dbReference type="NCBI Taxonomy" id="28002"/>
    <lineage>
        <taxon>Eukaryota</taxon>
        <taxon>Metamonada</taxon>
        <taxon>Diplomonadida</taxon>
        <taxon>Hexamitidae</taxon>
        <taxon>Hexamitinae</taxon>
        <taxon>Hexamita</taxon>
    </lineage>
</organism>
<name>A0AA86ULV5_9EUKA</name>
<keyword evidence="7" id="KW-1185">Reference proteome</keyword>
<dbReference type="EMBL" id="CATOUU010000873">
    <property type="protein sequence ID" value="CAI9956427.1"/>
    <property type="molecule type" value="Genomic_DNA"/>
</dbReference>
<dbReference type="EMBL" id="CATOUU010000198">
    <property type="protein sequence ID" value="CAI9920265.1"/>
    <property type="molecule type" value="Genomic_DNA"/>
</dbReference>
<evidence type="ECO:0000313" key="4">
    <source>
        <dbReference type="EMBL" id="CAL6047091.1"/>
    </source>
</evidence>
<proteinExistence type="predicted"/>
<sequence>MQVFAYKSNSLQTQDLSAFSEFIEIQQQCYSEFYEIEIDNRRQMRLLQIDLTYKDIKKLIKHKQETFCSLYRQITKLQSQAQQIQIDINKLMLKVQTCYVNVYE</sequence>
<reference evidence="2" key="1">
    <citation type="submission" date="2023-06" db="EMBL/GenBank/DDBJ databases">
        <authorList>
            <person name="Kurt Z."/>
        </authorList>
    </citation>
    <scope>NUCLEOTIDE SEQUENCE</scope>
</reference>
<evidence type="ECO:0000313" key="1">
    <source>
        <dbReference type="EMBL" id="CAI9920265.1"/>
    </source>
</evidence>
<dbReference type="EMBL" id="CAXDID020000170">
    <property type="protein sequence ID" value="CAL6047091.1"/>
    <property type="molecule type" value="Genomic_DNA"/>
</dbReference>
<reference evidence="4 7" key="2">
    <citation type="submission" date="2024-07" db="EMBL/GenBank/DDBJ databases">
        <authorList>
            <person name="Akdeniz Z."/>
        </authorList>
    </citation>
    <scope>NUCLEOTIDE SEQUENCE [LARGE SCALE GENOMIC DNA]</scope>
</reference>
<evidence type="ECO:0000313" key="2">
    <source>
        <dbReference type="EMBL" id="CAI9956427.1"/>
    </source>
</evidence>
<dbReference type="EMBL" id="CAXDID020000441">
    <property type="protein sequence ID" value="CAL6092044.1"/>
    <property type="molecule type" value="Genomic_DNA"/>
</dbReference>
<dbReference type="EMBL" id="CAXDID020000401">
    <property type="protein sequence ID" value="CAL6087561.1"/>
    <property type="molecule type" value="Genomic_DNA"/>
</dbReference>
<gene>
    <name evidence="4" type="ORF">HINF_LOCUS42041</name>
    <name evidence="2" type="ORF">HINF_LOCUS44072</name>
    <name evidence="3" type="ORF">HINF_LOCUS54057</name>
    <name evidence="5" type="ORF">HINF_LOCUS63707</name>
    <name evidence="6" type="ORF">HINF_LOCUS66076</name>
    <name evidence="1" type="ORF">HINF_LOCUS7910</name>
</gene>
<evidence type="ECO:0000313" key="7">
    <source>
        <dbReference type="Proteomes" id="UP001642409"/>
    </source>
</evidence>